<keyword evidence="3 6" id="KW-0812">Transmembrane</keyword>
<name>A0AA41R5U4_9BACT</name>
<evidence type="ECO:0000256" key="4">
    <source>
        <dbReference type="ARBA" id="ARBA00022989"/>
    </source>
</evidence>
<feature type="transmembrane region" description="Helical" evidence="6">
    <location>
        <begin position="7"/>
        <end position="22"/>
    </location>
</feature>
<dbReference type="EMBL" id="JALJRB010000024">
    <property type="protein sequence ID" value="MCJ8502341.1"/>
    <property type="molecule type" value="Genomic_DNA"/>
</dbReference>
<evidence type="ECO:0000256" key="1">
    <source>
        <dbReference type="ARBA" id="ARBA00004651"/>
    </source>
</evidence>
<organism evidence="7 8">
    <name type="scientific">Desulfatitalea alkaliphila</name>
    <dbReference type="NCBI Taxonomy" id="2929485"/>
    <lineage>
        <taxon>Bacteria</taxon>
        <taxon>Pseudomonadati</taxon>
        <taxon>Thermodesulfobacteriota</taxon>
        <taxon>Desulfobacteria</taxon>
        <taxon>Desulfobacterales</taxon>
        <taxon>Desulfosarcinaceae</taxon>
        <taxon>Desulfatitalea</taxon>
    </lineage>
</organism>
<feature type="transmembrane region" description="Helical" evidence="6">
    <location>
        <begin position="251"/>
        <end position="278"/>
    </location>
</feature>
<dbReference type="InterPro" id="IPR043428">
    <property type="entry name" value="LivM-like"/>
</dbReference>
<feature type="transmembrane region" description="Helical" evidence="6">
    <location>
        <begin position="28"/>
        <end position="48"/>
    </location>
</feature>
<comment type="caution">
    <text evidence="7">The sequence shown here is derived from an EMBL/GenBank/DDBJ whole genome shotgun (WGS) entry which is preliminary data.</text>
</comment>
<keyword evidence="8" id="KW-1185">Reference proteome</keyword>
<dbReference type="InterPro" id="IPR001851">
    <property type="entry name" value="ABC_transp_permease"/>
</dbReference>
<feature type="transmembrane region" description="Helical" evidence="6">
    <location>
        <begin position="80"/>
        <end position="99"/>
    </location>
</feature>
<keyword evidence="2" id="KW-1003">Cell membrane</keyword>
<evidence type="ECO:0000256" key="6">
    <source>
        <dbReference type="SAM" id="Phobius"/>
    </source>
</evidence>
<dbReference type="AlphaFoldDB" id="A0AA41R5U4"/>
<accession>A0AA41R5U4</accession>
<evidence type="ECO:0000256" key="5">
    <source>
        <dbReference type="ARBA" id="ARBA00023136"/>
    </source>
</evidence>
<comment type="subcellular location">
    <subcellularLocation>
        <location evidence="1">Cell membrane</location>
        <topology evidence="1">Multi-pass membrane protein</topology>
    </subcellularLocation>
</comment>
<dbReference type="Proteomes" id="UP001165427">
    <property type="component" value="Unassembled WGS sequence"/>
</dbReference>
<evidence type="ECO:0000313" key="8">
    <source>
        <dbReference type="Proteomes" id="UP001165427"/>
    </source>
</evidence>
<protein>
    <submittedName>
        <fullName evidence="7">Branched-chain amino acid ABC transporter permease</fullName>
    </submittedName>
</protein>
<feature type="transmembrane region" description="Helical" evidence="6">
    <location>
        <begin position="55"/>
        <end position="74"/>
    </location>
</feature>
<evidence type="ECO:0000256" key="3">
    <source>
        <dbReference type="ARBA" id="ARBA00022692"/>
    </source>
</evidence>
<sequence>MVAQAKRLLPVAGVLLLTYPLWPGASEYVLHVMTLALVYMVLAMGLNIVPGFCGLLDLGYVGFYGIGAYTAGLLTIHYDLSFWVIVPLAALNGALWGALLGAPTLRLTGDYFAIVTFGFSELVVLFLTNEIWLTRGPLGLPGIAPITLNLSWLHPQWYFEFYGKAPNFYLAALLVAGVYFVMTRLEDSRLGRAWYAIREDPLAAACCGVDILRYKVIAFAISAAIGAMGGCFYARWSMFLSPDMFKFWESFLVLCMVVLGGLGNIKGALVGAAILVCLGELLREGLGAVGLPPETRFMAYGLIMVLIMRFRPAGLFPAIAASGRANPLLAALSRRIAAGDFAGDRGDNRDTPA</sequence>
<dbReference type="GO" id="GO:0015658">
    <property type="term" value="F:branched-chain amino acid transmembrane transporter activity"/>
    <property type="evidence" value="ECO:0007669"/>
    <property type="project" value="InterPro"/>
</dbReference>
<reference evidence="7" key="1">
    <citation type="submission" date="2022-04" db="EMBL/GenBank/DDBJ databases">
        <title>Desulfatitalea alkaliphila sp. nov., a novel anaerobic sulfate-reducing bacterium isolated from terrestrial mud volcano, Taman Peninsula, Russia.</title>
        <authorList>
            <person name="Khomyakova M.A."/>
            <person name="Merkel A.Y."/>
            <person name="Slobodkin A.I."/>
        </authorList>
    </citation>
    <scope>NUCLEOTIDE SEQUENCE</scope>
    <source>
        <strain evidence="7">M08but</strain>
    </source>
</reference>
<evidence type="ECO:0000256" key="2">
    <source>
        <dbReference type="ARBA" id="ARBA00022475"/>
    </source>
</evidence>
<dbReference type="CDD" id="cd06581">
    <property type="entry name" value="TM_PBP1_LivM_like"/>
    <property type="match status" value="1"/>
</dbReference>
<keyword evidence="5 6" id="KW-0472">Membrane</keyword>
<feature type="transmembrane region" description="Helical" evidence="6">
    <location>
        <begin position="111"/>
        <end position="132"/>
    </location>
</feature>
<dbReference type="PANTHER" id="PTHR30482">
    <property type="entry name" value="HIGH-AFFINITY BRANCHED-CHAIN AMINO ACID TRANSPORT SYSTEM PERMEASE"/>
    <property type="match status" value="1"/>
</dbReference>
<keyword evidence="4 6" id="KW-1133">Transmembrane helix</keyword>
<feature type="transmembrane region" description="Helical" evidence="6">
    <location>
        <begin position="161"/>
        <end position="182"/>
    </location>
</feature>
<gene>
    <name evidence="7" type="ORF">MRX98_17285</name>
</gene>
<proteinExistence type="predicted"/>
<feature type="transmembrane region" description="Helical" evidence="6">
    <location>
        <begin position="216"/>
        <end position="236"/>
    </location>
</feature>
<dbReference type="PANTHER" id="PTHR30482:SF10">
    <property type="entry name" value="HIGH-AFFINITY BRANCHED-CHAIN AMINO ACID TRANSPORT PROTEIN BRAE"/>
    <property type="match status" value="1"/>
</dbReference>
<evidence type="ECO:0000313" key="7">
    <source>
        <dbReference type="EMBL" id="MCJ8502341.1"/>
    </source>
</evidence>
<dbReference type="RefSeq" id="WP_246912976.1">
    <property type="nucleotide sequence ID" value="NZ_JALJRB010000024.1"/>
</dbReference>
<dbReference type="GO" id="GO:0005886">
    <property type="term" value="C:plasma membrane"/>
    <property type="evidence" value="ECO:0007669"/>
    <property type="project" value="UniProtKB-SubCell"/>
</dbReference>
<dbReference type="Pfam" id="PF02653">
    <property type="entry name" value="BPD_transp_2"/>
    <property type="match status" value="1"/>
</dbReference>